<dbReference type="AlphaFoldDB" id="E3Q279"/>
<name>E3Q279_COLGM</name>
<dbReference type="RefSeq" id="XP_008089200.1">
    <property type="nucleotide sequence ID" value="XM_008091009.1"/>
</dbReference>
<dbReference type="InterPro" id="IPR036291">
    <property type="entry name" value="NAD(P)-bd_dom_sf"/>
</dbReference>
<proteinExistence type="inferred from homology"/>
<protein>
    <submittedName>
        <fullName evidence="2">Short chain dehydrogenase</fullName>
    </submittedName>
</protein>
<evidence type="ECO:0000313" key="3">
    <source>
        <dbReference type="Proteomes" id="UP000008782"/>
    </source>
</evidence>
<dbReference type="eggNOG" id="KOG1205">
    <property type="taxonomic scope" value="Eukaryota"/>
</dbReference>
<dbReference type="PANTHER" id="PTHR42760">
    <property type="entry name" value="SHORT-CHAIN DEHYDROGENASES/REDUCTASES FAMILY MEMBER"/>
    <property type="match status" value="1"/>
</dbReference>
<dbReference type="OrthoDB" id="1933717at2759"/>
<gene>
    <name evidence="2" type="ORF">GLRG_00324</name>
</gene>
<dbReference type="PRINTS" id="PR00081">
    <property type="entry name" value="GDHRDH"/>
</dbReference>
<dbReference type="GO" id="GO:0016616">
    <property type="term" value="F:oxidoreductase activity, acting on the CH-OH group of donors, NAD or NADP as acceptor"/>
    <property type="evidence" value="ECO:0007669"/>
    <property type="project" value="TreeGrafter"/>
</dbReference>
<dbReference type="Pfam" id="PF00106">
    <property type="entry name" value="adh_short"/>
    <property type="match status" value="1"/>
</dbReference>
<sequence length="314" mass="34320">MDANVVRPAITEALKTDFTKTVHKAVYPAISPDRPELSQAGKTFLITGGGSGLGFEIARTFVSAHAARVIIAGRRADGLAKARRKLEAEAQKLSSPTVIVDKPCDIACDAEVDALWTEAGQVDVLVLNAAKFQTDVNTLADLGIAETWATFEVNVRATLYMAERFHKQRTSDGKPILTKYLINVSTAAIHQLDPTRYPRSMQLPSYSLTKNAGTLSMQLFAEGVDPAETQIVSFHPGFLFTEVWAGYGVRKAELPFDDIELPSAFAVWAASSQAKFLHGRFVWAHWDVEELASGEIRGKIDADHMLLRLGHVGI</sequence>
<dbReference type="GO" id="GO:0048038">
    <property type="term" value="F:quinone binding"/>
    <property type="evidence" value="ECO:0007669"/>
    <property type="project" value="TreeGrafter"/>
</dbReference>
<dbReference type="Proteomes" id="UP000008782">
    <property type="component" value="Unassembled WGS sequence"/>
</dbReference>
<dbReference type="EMBL" id="GG697331">
    <property type="protein sequence ID" value="EFQ25180.1"/>
    <property type="molecule type" value="Genomic_DNA"/>
</dbReference>
<dbReference type="STRING" id="645133.E3Q279"/>
<organism evidence="3">
    <name type="scientific">Colletotrichum graminicola (strain M1.001 / M2 / FGSC 10212)</name>
    <name type="common">Maize anthracnose fungus</name>
    <name type="synonym">Glomerella graminicola</name>
    <dbReference type="NCBI Taxonomy" id="645133"/>
    <lineage>
        <taxon>Eukaryota</taxon>
        <taxon>Fungi</taxon>
        <taxon>Dikarya</taxon>
        <taxon>Ascomycota</taxon>
        <taxon>Pezizomycotina</taxon>
        <taxon>Sordariomycetes</taxon>
        <taxon>Hypocreomycetidae</taxon>
        <taxon>Glomerellales</taxon>
        <taxon>Glomerellaceae</taxon>
        <taxon>Colletotrichum</taxon>
        <taxon>Colletotrichum graminicola species complex</taxon>
    </lineage>
</organism>
<reference evidence="3" key="1">
    <citation type="journal article" date="2012" name="Nat. Genet.">
        <title>Lifestyle transitions in plant pathogenic Colletotrichum fungi deciphered by genome and transcriptome analyses.</title>
        <authorList>
            <person name="O'Connell R.J."/>
            <person name="Thon M.R."/>
            <person name="Hacquard S."/>
            <person name="Amyotte S.G."/>
            <person name="Kleemann J."/>
            <person name="Torres M.F."/>
            <person name="Damm U."/>
            <person name="Buiate E.A."/>
            <person name="Epstein L."/>
            <person name="Alkan N."/>
            <person name="Altmueller J."/>
            <person name="Alvarado-Balderrama L."/>
            <person name="Bauser C.A."/>
            <person name="Becker C."/>
            <person name="Birren B.W."/>
            <person name="Chen Z."/>
            <person name="Choi J."/>
            <person name="Crouch J.A."/>
            <person name="Duvick J.P."/>
            <person name="Farman M.A."/>
            <person name="Gan P."/>
            <person name="Heiman D."/>
            <person name="Henrissat B."/>
            <person name="Howard R.J."/>
            <person name="Kabbage M."/>
            <person name="Koch C."/>
            <person name="Kracher B."/>
            <person name="Kubo Y."/>
            <person name="Law A.D."/>
            <person name="Lebrun M.-H."/>
            <person name="Lee Y.-H."/>
            <person name="Miyara I."/>
            <person name="Moore N."/>
            <person name="Neumann U."/>
            <person name="Nordstroem K."/>
            <person name="Panaccione D.G."/>
            <person name="Panstruga R."/>
            <person name="Place M."/>
            <person name="Proctor R.H."/>
            <person name="Prusky D."/>
            <person name="Rech G."/>
            <person name="Reinhardt R."/>
            <person name="Rollins J.A."/>
            <person name="Rounsley S."/>
            <person name="Schardl C.L."/>
            <person name="Schwartz D.C."/>
            <person name="Shenoy N."/>
            <person name="Shirasu K."/>
            <person name="Sikhakolli U.R."/>
            <person name="Stueber K."/>
            <person name="Sukno S.A."/>
            <person name="Sweigard J.A."/>
            <person name="Takano Y."/>
            <person name="Takahara H."/>
            <person name="Trail F."/>
            <person name="van der Does H.C."/>
            <person name="Voll L.M."/>
            <person name="Will I."/>
            <person name="Young S."/>
            <person name="Zeng Q."/>
            <person name="Zhang J."/>
            <person name="Zhou S."/>
            <person name="Dickman M.B."/>
            <person name="Schulze-Lefert P."/>
            <person name="Ver Loren van Themaat E."/>
            <person name="Ma L.-J."/>
            <person name="Vaillancourt L.J."/>
        </authorList>
    </citation>
    <scope>NUCLEOTIDE SEQUENCE [LARGE SCALE GENOMIC DNA]</scope>
    <source>
        <strain evidence="3">M1.001 / M2 / FGSC 10212</strain>
    </source>
</reference>
<dbReference type="GeneID" id="24405689"/>
<dbReference type="SUPFAM" id="SSF51735">
    <property type="entry name" value="NAD(P)-binding Rossmann-fold domains"/>
    <property type="match status" value="1"/>
</dbReference>
<dbReference type="InterPro" id="IPR002347">
    <property type="entry name" value="SDR_fam"/>
</dbReference>
<dbReference type="PANTHER" id="PTHR42760:SF122">
    <property type="entry name" value="NAD(P)-BINDING PROTEIN"/>
    <property type="match status" value="1"/>
</dbReference>
<accession>E3Q279</accession>
<evidence type="ECO:0000313" key="2">
    <source>
        <dbReference type="EMBL" id="EFQ25180.1"/>
    </source>
</evidence>
<dbReference type="HOGENOM" id="CLU_010194_8_2_1"/>
<dbReference type="GO" id="GO:0006633">
    <property type="term" value="P:fatty acid biosynthetic process"/>
    <property type="evidence" value="ECO:0007669"/>
    <property type="project" value="TreeGrafter"/>
</dbReference>
<dbReference type="VEuPathDB" id="FungiDB:GLRG_00324"/>
<dbReference type="Gene3D" id="3.40.50.720">
    <property type="entry name" value="NAD(P)-binding Rossmann-like Domain"/>
    <property type="match status" value="1"/>
</dbReference>
<keyword evidence="3" id="KW-1185">Reference proteome</keyword>
<evidence type="ECO:0000256" key="1">
    <source>
        <dbReference type="ARBA" id="ARBA00006484"/>
    </source>
</evidence>
<comment type="similarity">
    <text evidence="1">Belongs to the short-chain dehydrogenases/reductases (SDR) family.</text>
</comment>